<dbReference type="GO" id="GO:0007059">
    <property type="term" value="P:chromosome segregation"/>
    <property type="evidence" value="ECO:0000266"/>
    <property type="project" value="RGD"/>
</dbReference>
<dbReference type="GO" id="GO:0034080">
    <property type="term" value="P:CENP-A containing chromatin assembly"/>
    <property type="evidence" value="ECO:0000266"/>
    <property type="project" value="RGD"/>
</dbReference>
<dbReference type="GO" id="GO:0005654">
    <property type="term" value="C:nucleoplasm"/>
    <property type="evidence" value="ECO:0000266"/>
    <property type="project" value="RGD"/>
</dbReference>
<feature type="compositionally biased region" description="Basic and acidic residues" evidence="4">
    <location>
        <begin position="468"/>
        <end position="494"/>
    </location>
</feature>
<dbReference type="InterPro" id="IPR021052">
    <property type="entry name" value="HJURP_central_dom"/>
</dbReference>
<dbReference type="HOGENOM" id="CLU_408789_0_0_1"/>
<evidence type="ECO:0000313" key="9">
    <source>
        <dbReference type="RGD" id="1305846"/>
    </source>
</evidence>
<reference evidence="7" key="4">
    <citation type="submission" date="2025-09" db="UniProtKB">
        <authorList>
            <consortium name="Ensembl"/>
        </authorList>
    </citation>
    <scope>IDENTIFICATION</scope>
    <source>
        <strain evidence="7">Brown Norway</strain>
    </source>
</reference>
<comment type="subcellular location">
    <subcellularLocation>
        <location evidence="1">Nucleus</location>
    </subcellularLocation>
</comment>
<feature type="region of interest" description="Disordered" evidence="4">
    <location>
        <begin position="437"/>
        <end position="533"/>
    </location>
</feature>
<keyword evidence="3" id="KW-0539">Nucleus</keyword>
<evidence type="ECO:0000256" key="3">
    <source>
        <dbReference type="ARBA" id="ARBA00023242"/>
    </source>
</evidence>
<feature type="compositionally biased region" description="Polar residues" evidence="4">
    <location>
        <begin position="611"/>
        <end position="620"/>
    </location>
</feature>
<feature type="region of interest" description="Disordered" evidence="4">
    <location>
        <begin position="658"/>
        <end position="677"/>
    </location>
</feature>
<evidence type="ECO:0000256" key="4">
    <source>
        <dbReference type="SAM" id="MobiDB-lite"/>
    </source>
</evidence>
<dbReference type="STRING" id="10116.ENSRNOP00000040906"/>
<dbReference type="OrthoDB" id="9948556at2759"/>
<dbReference type="UCSC" id="RGD:1305846">
    <property type="organism name" value="rat"/>
</dbReference>
<reference evidence="7" key="2">
    <citation type="submission" date="2024-01" db="EMBL/GenBank/DDBJ databases">
        <title>GRCr8: a new rat reference genome assembly contstructed from accurate long reads and long range scaffolding.</title>
        <authorList>
            <person name="Doris P.A."/>
            <person name="Kalbfleisch T."/>
            <person name="Li K."/>
            <person name="Howe K."/>
            <person name="Wood J."/>
        </authorList>
    </citation>
    <scope>NUCLEOTIDE SEQUENCE [LARGE SCALE GENOMIC DNA]</scope>
    <source>
        <strain evidence="7">Brown Norway</strain>
    </source>
</reference>
<feature type="domain" description="Holliday junction regulator protein family C-terminal" evidence="6">
    <location>
        <begin position="538"/>
        <end position="593"/>
    </location>
</feature>
<dbReference type="AGR" id="RGD:1305846"/>
<dbReference type="Reactome" id="R-RNO-69273">
    <property type="pathway name" value="Cyclin A/B1/B2 associated events during G2/M transition"/>
</dbReference>
<dbReference type="GO" id="GO:0042393">
    <property type="term" value="F:histone binding"/>
    <property type="evidence" value="ECO:0000266"/>
    <property type="project" value="RGD"/>
</dbReference>
<dbReference type="PaxDb" id="10116-ENSRNOP00000040906"/>
<evidence type="ECO:0000256" key="2">
    <source>
        <dbReference type="ARBA" id="ARBA00023125"/>
    </source>
</evidence>
<dbReference type="RGD" id="1305846">
    <property type="gene designation" value="Hjurp"/>
</dbReference>
<dbReference type="GO" id="GO:0005829">
    <property type="term" value="C:cytosol"/>
    <property type="evidence" value="ECO:0000266"/>
    <property type="project" value="RGD"/>
</dbReference>
<dbReference type="PANTHER" id="PTHR15992">
    <property type="entry name" value="HOLLIDAY JUNCTION RECOGNITION PROTEIN"/>
    <property type="match status" value="1"/>
</dbReference>
<reference evidence="7" key="3">
    <citation type="submission" date="2025-08" db="UniProtKB">
        <authorList>
            <consortium name="Ensembl"/>
        </authorList>
    </citation>
    <scope>IDENTIFICATION</scope>
    <source>
        <strain evidence="7">Brown Norway</strain>
    </source>
</reference>
<dbReference type="GO" id="GO:0005730">
    <property type="term" value="C:nucleolus"/>
    <property type="evidence" value="ECO:0000266"/>
    <property type="project" value="RGD"/>
</dbReference>
<organism evidence="7 8">
    <name type="scientific">Rattus norvegicus</name>
    <name type="common">Rat</name>
    <dbReference type="NCBI Taxonomy" id="10116"/>
    <lineage>
        <taxon>Eukaryota</taxon>
        <taxon>Metazoa</taxon>
        <taxon>Chordata</taxon>
        <taxon>Craniata</taxon>
        <taxon>Vertebrata</taxon>
        <taxon>Euteleostomi</taxon>
        <taxon>Mammalia</taxon>
        <taxon>Eutheria</taxon>
        <taxon>Euarchontoglires</taxon>
        <taxon>Glires</taxon>
        <taxon>Rodentia</taxon>
        <taxon>Myomorpha</taxon>
        <taxon>Muroidea</taxon>
        <taxon>Muridae</taxon>
        <taxon>Murinae</taxon>
        <taxon>Rattus</taxon>
    </lineage>
</organism>
<evidence type="ECO:0000256" key="1">
    <source>
        <dbReference type="ARBA" id="ARBA00004123"/>
    </source>
</evidence>
<dbReference type="GO" id="GO:0043254">
    <property type="term" value="P:regulation of protein-containing complex assembly"/>
    <property type="evidence" value="ECO:0000266"/>
    <property type="project" value="RGD"/>
</dbReference>
<dbReference type="GO" id="GO:0000775">
    <property type="term" value="C:chromosome, centromeric region"/>
    <property type="evidence" value="ECO:0000266"/>
    <property type="project" value="RGD"/>
</dbReference>
<dbReference type="CTD" id="55355"/>
<feature type="region of interest" description="Disordered" evidence="4">
    <location>
        <begin position="602"/>
        <end position="653"/>
    </location>
</feature>
<dbReference type="GeneTree" id="ENSGT00390000005575"/>
<keyword evidence="8" id="KW-1185">Reference proteome</keyword>
<dbReference type="GO" id="GO:0000776">
    <property type="term" value="C:kinetochore"/>
    <property type="evidence" value="ECO:0000266"/>
    <property type="project" value="RGD"/>
</dbReference>
<evidence type="ECO:0007829" key="10">
    <source>
        <dbReference type="PubMed" id="22673903"/>
    </source>
</evidence>
<reference evidence="10" key="1">
    <citation type="journal article" date="2012" name="Nat. Commun.">
        <title>Quantitative maps of protein phosphorylation sites across 14 different rat organs and tissues.</title>
        <authorList>
            <person name="Lundby A."/>
            <person name="Secher A."/>
            <person name="Lage K."/>
            <person name="Nordsborg N.B."/>
            <person name="Dmytriyev A."/>
            <person name="Lundby C."/>
            <person name="Olsen J.V."/>
        </authorList>
    </citation>
    <scope>IDENTIFICATION BY MASS SPECTROMETRY [LARGE SCALE ANALYSIS]</scope>
</reference>
<dbReference type="GO" id="GO:0003677">
    <property type="term" value="F:DNA binding"/>
    <property type="evidence" value="ECO:0007669"/>
    <property type="project" value="UniProtKB-KW"/>
</dbReference>
<dbReference type="VEuPathDB" id="HostDB:ENSRNOG00000022911"/>
<dbReference type="Pfam" id="PF12347">
    <property type="entry name" value="HJURP_C"/>
    <property type="match status" value="2"/>
</dbReference>
<feature type="compositionally biased region" description="Low complexity" evidence="4">
    <location>
        <begin position="89"/>
        <end position="98"/>
    </location>
</feature>
<accession>D4A1W1</accession>
<dbReference type="FunCoup" id="D4A1W1">
    <property type="interactions" value="253"/>
</dbReference>
<dbReference type="GO" id="GO:0042802">
    <property type="term" value="F:identical protein binding"/>
    <property type="evidence" value="ECO:0000266"/>
    <property type="project" value="RGD"/>
</dbReference>
<dbReference type="InParanoid" id="D4A1W1"/>
<sequence>MESMNLRDRPLDQRLKESSRRFQTYMQRLIAKYNQPFEDDPLVQMATLTYETPQGLRVWGGKLIKEEDEEHTQDPSVEVIGGLSEQAPGGDSDSSGADTSLEEAEWPSCNLTREASGDTGKHQLTVPGNTLKTDLRRKYLTQVDILLQDAEYFKNTQKGDGKDTVTTCFPSWTSPVTPAPGCQDGIPAKSFGGPEGSASSCGDQASSYPCPADMTIVTRNDSFSLLGASSNSVSNQCPEVDDISNVTISDLYEGMMHSMSRLLRSKPSCIISTKTSINRNWKLKRRLSRKHGVHKNTTYCHRSKPFQRSSRKGPLHCSEPRKEARVLRDSKNLPHVDPHKTDKTGLELESVPLEGSKLQVHKLSPAWKELQGLPQKYLGLSTVNHLGREDRVKALQWLISPVKMAPRLRVPPGQVENWYREVKIKFEKLHQECCPSPEKRLRLTGPTQSWAADMYRGGSKSPGSRQSVETHKLSSPLSREKTERPGEAFEDLRGRSVKTNSCLLRRGPSPEDSPSQSPGHSQQRSGHLQEHNSEPIRKAAWPSTAISAPDFPDCGGHYDELKKEFNRLYQKYCLVSPRHAKVTLCGRLSPVKAAAAVPGQTEHLKRLNPDSPLQSSQKWSPSPDWRIRIPQDSTAVEGHRSAQTASAVVRGPWLSTKRRKLSYPAKSPDSSGAAGRL</sequence>
<keyword evidence="2" id="KW-0238">DNA-binding</keyword>
<dbReference type="Ensembl" id="ENSRNOT00000051065.6">
    <property type="protein sequence ID" value="ENSRNOP00000040906.5"/>
    <property type="gene ID" value="ENSRNOG00000022911.7"/>
</dbReference>
<dbReference type="Pfam" id="PF12346">
    <property type="entry name" value="HJURP_mid"/>
    <property type="match status" value="1"/>
</dbReference>
<evidence type="ECO:0000313" key="7">
    <source>
        <dbReference type="Ensembl" id="ENSRNOP00000040906.5"/>
    </source>
</evidence>
<feature type="compositionally biased region" description="Polar residues" evidence="4">
    <location>
        <begin position="512"/>
        <end position="526"/>
    </location>
</feature>
<feature type="domain" description="Holliday junction regulator protein family C-terminal" evidence="6">
    <location>
        <begin position="397"/>
        <end position="458"/>
    </location>
</feature>
<dbReference type="Bgee" id="ENSRNOG00000022911">
    <property type="expression patterns" value="Expressed in testis and 19 other cell types or tissues"/>
</dbReference>
<dbReference type="Gene3D" id="6.10.250.2320">
    <property type="match status" value="1"/>
</dbReference>
<dbReference type="GlyGen" id="D4A1W1">
    <property type="glycosylation" value="2 sites"/>
</dbReference>
<dbReference type="OMA" id="SFIAHSW"/>
<dbReference type="PhosphoSitePlus" id="D4A1W1"/>
<feature type="region of interest" description="Disordered" evidence="4">
    <location>
        <begin position="81"/>
        <end position="106"/>
    </location>
</feature>
<dbReference type="RefSeq" id="XP_006245455.1">
    <property type="nucleotide sequence ID" value="XM_006245393.5"/>
</dbReference>
<dbReference type="AlphaFoldDB" id="D4A1W1"/>
<dbReference type="GeneID" id="316602"/>
<dbReference type="eggNOG" id="ENOG502SJZT">
    <property type="taxonomic scope" value="Eukaryota"/>
</dbReference>
<evidence type="ECO:0000313" key="8">
    <source>
        <dbReference type="Proteomes" id="UP000002494"/>
    </source>
</evidence>
<dbReference type="Reactome" id="R-RNO-606279">
    <property type="pathway name" value="Deposition of new CENPA-containing nucleosomes at the centromere"/>
</dbReference>
<evidence type="ECO:0000259" key="6">
    <source>
        <dbReference type="Pfam" id="PF12347"/>
    </source>
</evidence>
<proteinExistence type="evidence at protein level"/>
<gene>
    <name evidence="7 9" type="primary">Hjurp</name>
</gene>
<protein>
    <submittedName>
        <fullName evidence="7">Holliday junction recognition protein</fullName>
    </submittedName>
</protein>
<dbReference type="InterPro" id="IPR022102">
    <property type="entry name" value="HJURP_C"/>
</dbReference>
<dbReference type="Proteomes" id="UP000002494">
    <property type="component" value="Chromosome 9"/>
</dbReference>
<name>D4A1W1_RAT</name>
<dbReference type="Pfam" id="PF10384">
    <property type="entry name" value="Scm3"/>
    <property type="match status" value="1"/>
</dbReference>
<dbReference type="InterPro" id="IPR018465">
    <property type="entry name" value="Scm3/HJURP"/>
</dbReference>
<evidence type="ECO:0000259" key="5">
    <source>
        <dbReference type="Pfam" id="PF12346"/>
    </source>
</evidence>
<dbReference type="PANTHER" id="PTHR15992:SF5">
    <property type="entry name" value="HOLLIDAY JUNCTION RECOGNITION PROTEIN"/>
    <property type="match status" value="1"/>
</dbReference>
<feature type="domain" description="Holliday junction recognition protein HJURP central" evidence="5">
    <location>
        <begin position="259"/>
        <end position="377"/>
    </location>
</feature>